<organism evidence="2 3">
    <name type="scientific">Zhihengliuella halotolerans</name>
    <dbReference type="NCBI Taxonomy" id="370736"/>
    <lineage>
        <taxon>Bacteria</taxon>
        <taxon>Bacillati</taxon>
        <taxon>Actinomycetota</taxon>
        <taxon>Actinomycetes</taxon>
        <taxon>Micrococcales</taxon>
        <taxon>Micrococcaceae</taxon>
        <taxon>Zhihengliuella</taxon>
    </lineage>
</organism>
<dbReference type="PANTHER" id="PTHR30015">
    <property type="entry name" value="MRR RESTRICTION SYSTEM PROTEIN"/>
    <property type="match status" value="1"/>
</dbReference>
<evidence type="ECO:0000313" key="3">
    <source>
        <dbReference type="Proteomes" id="UP000292685"/>
    </source>
</evidence>
<gene>
    <name evidence="2" type="ORF">EV380_2255</name>
</gene>
<dbReference type="OrthoDB" id="9781481at2"/>
<dbReference type="PIRSF" id="PIRSF031853">
    <property type="entry name" value="UPC031853"/>
    <property type="match status" value="1"/>
</dbReference>
<reference evidence="2 3" key="1">
    <citation type="submission" date="2019-02" db="EMBL/GenBank/DDBJ databases">
        <title>Sequencing the genomes of 1000 actinobacteria strains.</title>
        <authorList>
            <person name="Klenk H.-P."/>
        </authorList>
    </citation>
    <scope>NUCLEOTIDE SEQUENCE [LARGE SCALE GENOMIC DNA]</scope>
    <source>
        <strain evidence="2 3">DSM 17364</strain>
    </source>
</reference>
<feature type="domain" description="Restriction endonuclease type IV Mrr" evidence="1">
    <location>
        <begin position="201"/>
        <end position="313"/>
    </location>
</feature>
<dbReference type="Gene3D" id="3.40.1350.10">
    <property type="match status" value="1"/>
</dbReference>
<dbReference type="RefSeq" id="WP_130451199.1">
    <property type="nucleotide sequence ID" value="NZ_SHLA01000001.1"/>
</dbReference>
<dbReference type="GO" id="GO:0003677">
    <property type="term" value="F:DNA binding"/>
    <property type="evidence" value="ECO:0007669"/>
    <property type="project" value="InterPro"/>
</dbReference>
<dbReference type="Pfam" id="PF04471">
    <property type="entry name" value="Mrr_cat"/>
    <property type="match status" value="1"/>
</dbReference>
<sequence>MTAWAVRAGKHGEREQWCLQEGYAGGGWDEVKDLSLVDSRDGVRALVEEAYPHDAAGRTANYAAQLWGLRCIREGDLVVLPLKTTSQVAIGICAGEYEYKPDAPLKHVVRVNWQRDDVPRSAIKDDLLYTLGAFLTVFRATRNQAEARLRVVMSGGTDPGSYGLSDPAPVAVPAADDELESFVVPTLETIRDRVQSFVSENFKGHALTELVAEILRVRGFVCDVSPPGADQGVDILAGSGALGLDSPTLIVEVKSEDSQVKAPIVRGLQGAMLQNRSDQGLLVAWGGITREAEREIRTDRLTMRVWSAKELLDQLFETYAQLPEDMRRRIPLKQAWVLDDEPG</sequence>
<keyword evidence="3" id="KW-1185">Reference proteome</keyword>
<comment type="caution">
    <text evidence="2">The sequence shown here is derived from an EMBL/GenBank/DDBJ whole genome shotgun (WGS) entry which is preliminary data.</text>
</comment>
<dbReference type="InterPro" id="IPR011856">
    <property type="entry name" value="tRNA_endonuc-like_dom_sf"/>
</dbReference>
<dbReference type="AlphaFoldDB" id="A0A4Q8AEE6"/>
<evidence type="ECO:0000259" key="1">
    <source>
        <dbReference type="Pfam" id="PF04471"/>
    </source>
</evidence>
<dbReference type="EMBL" id="SHLA01000001">
    <property type="protein sequence ID" value="RZU62657.1"/>
    <property type="molecule type" value="Genomic_DNA"/>
</dbReference>
<proteinExistence type="predicted"/>
<dbReference type="SUPFAM" id="SSF52980">
    <property type="entry name" value="Restriction endonuclease-like"/>
    <property type="match status" value="1"/>
</dbReference>
<dbReference type="InterPro" id="IPR016984">
    <property type="entry name" value="UCP031853"/>
</dbReference>
<accession>A0A4Q8AEE6</accession>
<dbReference type="GO" id="GO:0043590">
    <property type="term" value="C:bacterial nucleoid"/>
    <property type="evidence" value="ECO:0007669"/>
    <property type="project" value="TreeGrafter"/>
</dbReference>
<name>A0A4Q8AEE6_9MICC</name>
<dbReference type="InterPro" id="IPR011335">
    <property type="entry name" value="Restrct_endonuc-II-like"/>
</dbReference>
<protein>
    <submittedName>
        <fullName evidence="2">Restriction system protein</fullName>
    </submittedName>
</protein>
<dbReference type="GO" id="GO:0015666">
    <property type="term" value="F:restriction endodeoxyribonuclease activity"/>
    <property type="evidence" value="ECO:0007669"/>
    <property type="project" value="TreeGrafter"/>
</dbReference>
<dbReference type="PANTHER" id="PTHR30015:SF7">
    <property type="entry name" value="TYPE IV METHYL-DIRECTED RESTRICTION ENZYME ECOKMRR"/>
    <property type="match status" value="1"/>
</dbReference>
<evidence type="ECO:0000313" key="2">
    <source>
        <dbReference type="EMBL" id="RZU62657.1"/>
    </source>
</evidence>
<dbReference type="GO" id="GO:0009307">
    <property type="term" value="P:DNA restriction-modification system"/>
    <property type="evidence" value="ECO:0007669"/>
    <property type="project" value="InterPro"/>
</dbReference>
<dbReference type="InterPro" id="IPR052906">
    <property type="entry name" value="Type_IV_Methyl-Rstrct_Enzyme"/>
</dbReference>
<dbReference type="Proteomes" id="UP000292685">
    <property type="component" value="Unassembled WGS sequence"/>
</dbReference>
<dbReference type="InterPro" id="IPR007560">
    <property type="entry name" value="Restrct_endonuc_IV_Mrr"/>
</dbReference>